<evidence type="ECO:0000313" key="13">
    <source>
        <dbReference type="Proteomes" id="UP000054516"/>
    </source>
</evidence>
<dbReference type="OrthoDB" id="9992747at2759"/>
<dbReference type="EC" id="3.5.3.1" evidence="2 11"/>
<accession>A0A1W2TQY4</accession>
<dbReference type="EMBL" id="DF977500">
    <property type="protein sequence ID" value="GAP90866.1"/>
    <property type="molecule type" value="Genomic_DNA"/>
</dbReference>
<dbReference type="NCBIfam" id="TIGR01229">
    <property type="entry name" value="rocF_arginase"/>
    <property type="match status" value="1"/>
</dbReference>
<comment type="pathway">
    <text evidence="1">Nitrogen metabolism; urea cycle; L-ornithine and urea from L-arginine: step 1/1.</text>
</comment>
<dbReference type="InterPro" id="IPR023696">
    <property type="entry name" value="Ureohydrolase_dom_sf"/>
</dbReference>
<evidence type="ECO:0000256" key="8">
    <source>
        <dbReference type="ARBA" id="ARBA00047391"/>
    </source>
</evidence>
<comment type="similarity">
    <text evidence="9 10">Belongs to the arginase family.</text>
</comment>
<keyword evidence="5 11" id="KW-0479">Metal-binding</keyword>
<dbReference type="Gene3D" id="3.40.800.10">
    <property type="entry name" value="Ureohydrolase domain"/>
    <property type="match status" value="1"/>
</dbReference>
<organism evidence="12">
    <name type="scientific">Rosellinia necatrix</name>
    <name type="common">White root-rot fungus</name>
    <dbReference type="NCBI Taxonomy" id="77044"/>
    <lineage>
        <taxon>Eukaryota</taxon>
        <taxon>Fungi</taxon>
        <taxon>Dikarya</taxon>
        <taxon>Ascomycota</taxon>
        <taxon>Pezizomycotina</taxon>
        <taxon>Sordariomycetes</taxon>
        <taxon>Xylariomycetidae</taxon>
        <taxon>Xylariales</taxon>
        <taxon>Xylariaceae</taxon>
        <taxon>Rosellinia</taxon>
    </lineage>
</organism>
<protein>
    <recommendedName>
        <fullName evidence="3 11">Arginase</fullName>
        <ecNumber evidence="2 11">3.5.3.1</ecNumber>
    </recommendedName>
</protein>
<reference evidence="12" key="1">
    <citation type="submission" date="2016-03" db="EMBL/GenBank/DDBJ databases">
        <title>Draft genome sequence of Rosellinia necatrix.</title>
        <authorList>
            <person name="Kanematsu S."/>
        </authorList>
    </citation>
    <scope>NUCLEOTIDE SEQUENCE [LARGE SCALE GENOMIC DNA]</scope>
    <source>
        <strain evidence="12">W97</strain>
    </source>
</reference>
<name>A0A1W2TQY4_ROSNE</name>
<keyword evidence="6 10" id="KW-0378">Hydrolase</keyword>
<dbReference type="GO" id="GO:0000050">
    <property type="term" value="P:urea cycle"/>
    <property type="evidence" value="ECO:0007669"/>
    <property type="project" value="UniProtKB-UniPathway"/>
</dbReference>
<gene>
    <name evidence="12" type="ORF">SAMD00023353_5500470</name>
</gene>
<dbReference type="PRINTS" id="PR00116">
    <property type="entry name" value="ARGINASE"/>
</dbReference>
<dbReference type="UniPathway" id="UPA00158">
    <property type="reaction ID" value="UER00270"/>
</dbReference>
<dbReference type="GO" id="GO:0005634">
    <property type="term" value="C:nucleus"/>
    <property type="evidence" value="ECO:0007669"/>
    <property type="project" value="TreeGrafter"/>
</dbReference>
<dbReference type="OMA" id="YKEFRYA"/>
<dbReference type="InterPro" id="IPR006035">
    <property type="entry name" value="Ureohydrolase"/>
</dbReference>
<keyword evidence="4 11" id="KW-0056">Arginine metabolism</keyword>
<dbReference type="CDD" id="cd09989">
    <property type="entry name" value="Arginase"/>
    <property type="match status" value="1"/>
</dbReference>
<dbReference type="GO" id="GO:0005829">
    <property type="term" value="C:cytosol"/>
    <property type="evidence" value="ECO:0007669"/>
    <property type="project" value="TreeGrafter"/>
</dbReference>
<dbReference type="STRING" id="77044.A0A1W2TQY4"/>
<evidence type="ECO:0000256" key="11">
    <source>
        <dbReference type="RuleBase" id="RU361159"/>
    </source>
</evidence>
<keyword evidence="7 11" id="KW-0464">Manganese</keyword>
<evidence type="ECO:0000256" key="10">
    <source>
        <dbReference type="RuleBase" id="RU003684"/>
    </source>
</evidence>
<dbReference type="GO" id="GO:0006525">
    <property type="term" value="P:arginine metabolic process"/>
    <property type="evidence" value="ECO:0007669"/>
    <property type="project" value="UniProtKB-KW"/>
</dbReference>
<dbReference type="PANTHER" id="PTHR43782">
    <property type="entry name" value="ARGINASE"/>
    <property type="match status" value="1"/>
</dbReference>
<dbReference type="PANTHER" id="PTHR43782:SF3">
    <property type="entry name" value="ARGINASE"/>
    <property type="match status" value="1"/>
</dbReference>
<dbReference type="InterPro" id="IPR020855">
    <property type="entry name" value="Ureohydrolase_Mn_BS"/>
</dbReference>
<comment type="catalytic activity">
    <reaction evidence="8 11">
        <text>L-arginine + H2O = urea + L-ornithine</text>
        <dbReference type="Rhea" id="RHEA:20569"/>
        <dbReference type="ChEBI" id="CHEBI:15377"/>
        <dbReference type="ChEBI" id="CHEBI:16199"/>
        <dbReference type="ChEBI" id="CHEBI:32682"/>
        <dbReference type="ChEBI" id="CHEBI:46911"/>
        <dbReference type="EC" id="3.5.3.1"/>
    </reaction>
</comment>
<sequence>MNTSMIKSKFLSHPEDIGVVAVGFSGGQGKAGVDAGPSALIESGLLAQLRDELNYKLHGDERVNAYDDLVPKDDPPFRNMKNPGTVSAVTKRLGEEVYSHAREGRLVLTLGGDHSIAIGTIAGTAKAIRERLGREIAVIWVDAHADINTPESSDSGNIHGMPVAFVTGLAKEERLEYFGWLGPEHMLNPSKLVYIGLRDVDAGEKKILREHGIKAFSMFDIDRYGIGRVVEMALAHIGNDTPIHLSFDVDALDPMWAPSTGTPVRGGLTLREGDFICESVHMTGNLVAVDLVEVNPSLAADRETEANETIRAGCSLVRCALGESLL</sequence>
<dbReference type="PROSITE" id="PS01053">
    <property type="entry name" value="ARGINASE_1"/>
    <property type="match status" value="1"/>
</dbReference>
<dbReference type="GO" id="GO:0004053">
    <property type="term" value="F:arginase activity"/>
    <property type="evidence" value="ECO:0007669"/>
    <property type="project" value="UniProtKB-EC"/>
</dbReference>
<dbReference type="GO" id="GO:0030145">
    <property type="term" value="F:manganese ion binding"/>
    <property type="evidence" value="ECO:0007669"/>
    <property type="project" value="TreeGrafter"/>
</dbReference>
<dbReference type="Proteomes" id="UP000054516">
    <property type="component" value="Unassembled WGS sequence"/>
</dbReference>
<evidence type="ECO:0000256" key="7">
    <source>
        <dbReference type="ARBA" id="ARBA00023211"/>
    </source>
</evidence>
<evidence type="ECO:0000256" key="9">
    <source>
        <dbReference type="PROSITE-ProRule" id="PRU00742"/>
    </source>
</evidence>
<evidence type="ECO:0000313" key="12">
    <source>
        <dbReference type="EMBL" id="GAP90866.1"/>
    </source>
</evidence>
<dbReference type="Pfam" id="PF00491">
    <property type="entry name" value="Arginase"/>
    <property type="match status" value="1"/>
</dbReference>
<dbReference type="PROSITE" id="PS51409">
    <property type="entry name" value="ARGINASE_2"/>
    <property type="match status" value="1"/>
</dbReference>
<evidence type="ECO:0000256" key="2">
    <source>
        <dbReference type="ARBA" id="ARBA00012168"/>
    </source>
</evidence>
<dbReference type="InterPro" id="IPR014033">
    <property type="entry name" value="Arginase"/>
</dbReference>
<evidence type="ECO:0000256" key="5">
    <source>
        <dbReference type="ARBA" id="ARBA00022723"/>
    </source>
</evidence>
<dbReference type="AlphaFoldDB" id="A0A1W2TQY4"/>
<proteinExistence type="inferred from homology"/>
<dbReference type="SUPFAM" id="SSF52768">
    <property type="entry name" value="Arginase/deacetylase"/>
    <property type="match status" value="1"/>
</dbReference>
<keyword evidence="13" id="KW-1185">Reference proteome</keyword>
<evidence type="ECO:0000256" key="3">
    <source>
        <dbReference type="ARBA" id="ARBA00018123"/>
    </source>
</evidence>
<evidence type="ECO:0000256" key="1">
    <source>
        <dbReference type="ARBA" id="ARBA00005098"/>
    </source>
</evidence>
<comment type="cofactor">
    <cofactor evidence="11">
        <name>Mn(2+)</name>
        <dbReference type="ChEBI" id="CHEBI:29035"/>
    </cofactor>
    <text evidence="11">Binds 2 manganese ions per subunit.</text>
</comment>
<evidence type="ECO:0000256" key="6">
    <source>
        <dbReference type="ARBA" id="ARBA00022801"/>
    </source>
</evidence>
<evidence type="ECO:0000256" key="4">
    <source>
        <dbReference type="ARBA" id="ARBA00022503"/>
    </source>
</evidence>
<dbReference type="FunFam" id="3.40.800.10:FF:000009">
    <property type="entry name" value="Arginase"/>
    <property type="match status" value="1"/>
</dbReference>